<name>A0AAW9SDS3_9RHOB</name>
<dbReference type="EMBL" id="JBDNCH010000003">
    <property type="protein sequence ID" value="MEN9063011.1"/>
    <property type="molecule type" value="Genomic_DNA"/>
</dbReference>
<evidence type="ECO:0000313" key="3">
    <source>
        <dbReference type="EMBL" id="MEN9063011.1"/>
    </source>
</evidence>
<evidence type="ECO:0000259" key="2">
    <source>
        <dbReference type="Pfam" id="PF07811"/>
    </source>
</evidence>
<dbReference type="Pfam" id="PF07811">
    <property type="entry name" value="TadE"/>
    <property type="match status" value="1"/>
</dbReference>
<keyword evidence="1" id="KW-0812">Transmembrane</keyword>
<keyword evidence="1" id="KW-1133">Transmembrane helix</keyword>
<dbReference type="InterPro" id="IPR012495">
    <property type="entry name" value="TadE-like_dom"/>
</dbReference>
<keyword evidence="1" id="KW-0472">Membrane</keyword>
<dbReference type="RefSeq" id="WP_347168118.1">
    <property type="nucleotide sequence ID" value="NZ_JBDNCH010000003.1"/>
</dbReference>
<feature type="transmembrane region" description="Helical" evidence="1">
    <location>
        <begin position="20"/>
        <end position="42"/>
    </location>
</feature>
<organism evidence="3 4">
    <name type="scientific">Ponticoccus litoralis</name>
    <dbReference type="NCBI Taxonomy" id="422297"/>
    <lineage>
        <taxon>Bacteria</taxon>
        <taxon>Pseudomonadati</taxon>
        <taxon>Pseudomonadota</taxon>
        <taxon>Alphaproteobacteria</taxon>
        <taxon>Rhodobacterales</taxon>
        <taxon>Roseobacteraceae</taxon>
        <taxon>Ponticoccus</taxon>
    </lineage>
</organism>
<comment type="caution">
    <text evidence="3">The sequence shown here is derived from an EMBL/GenBank/DDBJ whole genome shotgun (WGS) entry which is preliminary data.</text>
</comment>
<keyword evidence="4" id="KW-1185">Reference proteome</keyword>
<feature type="domain" description="TadE-like" evidence="2">
    <location>
        <begin position="14"/>
        <end position="56"/>
    </location>
</feature>
<dbReference type="Proteomes" id="UP001428774">
    <property type="component" value="Unassembled WGS sequence"/>
</dbReference>
<evidence type="ECO:0000313" key="4">
    <source>
        <dbReference type="Proteomes" id="UP001428774"/>
    </source>
</evidence>
<proteinExistence type="predicted"/>
<dbReference type="AlphaFoldDB" id="A0AAW9SDS3"/>
<gene>
    <name evidence="3" type="ORF">ABFB10_20555</name>
</gene>
<accession>A0AAW9SDS3</accession>
<sequence>MRRRAISFAQREDGAVAVEFALVLPLLLAILFGIVCFGQYFAIANSLQQLAAEAARHSVLELAAAKRVEKANAFIADAQSRFPILRSGKVSHRVALRDISGPGIEVTLTYDLSGSAVDVVDGFLGLEIPEVSRSSYLAY</sequence>
<reference evidence="3 4" key="1">
    <citation type="submission" date="2024-05" db="EMBL/GenBank/DDBJ databases">
        <title>Genome sequence of Ponticoccus litoralis KCCM 90028.</title>
        <authorList>
            <person name="Kim J.M."/>
            <person name="Lee J.K."/>
            <person name="Choi B.J."/>
            <person name="Bayburt H."/>
            <person name="Baek J.H."/>
            <person name="Jeon C.O."/>
        </authorList>
    </citation>
    <scope>NUCLEOTIDE SEQUENCE [LARGE SCALE GENOMIC DNA]</scope>
    <source>
        <strain evidence="3 4">KCCM 90028</strain>
    </source>
</reference>
<evidence type="ECO:0000256" key="1">
    <source>
        <dbReference type="SAM" id="Phobius"/>
    </source>
</evidence>
<protein>
    <submittedName>
        <fullName evidence="3">TadE/TadG family type IV pilus assembly protein</fullName>
    </submittedName>
</protein>